<dbReference type="Gene3D" id="3.40.30.10">
    <property type="entry name" value="Glutaredoxin"/>
    <property type="match status" value="1"/>
</dbReference>
<dbReference type="SUPFAM" id="SSF52833">
    <property type="entry name" value="Thioredoxin-like"/>
    <property type="match status" value="1"/>
</dbReference>
<dbReference type="RefSeq" id="WP_091645466.1">
    <property type="nucleotide sequence ID" value="NZ_FOEG01000009.1"/>
</dbReference>
<dbReference type="InterPro" id="IPR036249">
    <property type="entry name" value="Thioredoxin-like_sf"/>
</dbReference>
<dbReference type="Proteomes" id="UP000199657">
    <property type="component" value="Unassembled WGS sequence"/>
</dbReference>
<protein>
    <submittedName>
        <fullName evidence="2">Predicted dithiol-disulfide isomerase, DsbA family</fullName>
    </submittedName>
</protein>
<reference evidence="2 3" key="1">
    <citation type="submission" date="2016-10" db="EMBL/GenBank/DDBJ databases">
        <authorList>
            <person name="de Groot N.N."/>
        </authorList>
    </citation>
    <scope>NUCLEOTIDE SEQUENCE [LARGE SCALE GENOMIC DNA]</scope>
    <source>
        <strain evidence="2 3">CGMCC 1.6291</strain>
    </source>
</reference>
<dbReference type="AlphaFoldDB" id="A0A1H8V0P7"/>
<dbReference type="PANTHER" id="PTHR13887:SF41">
    <property type="entry name" value="THIOREDOXIN SUPERFAMILY PROTEIN"/>
    <property type="match status" value="1"/>
</dbReference>
<accession>A0A1H8V0P7</accession>
<dbReference type="EMBL" id="FOEG01000009">
    <property type="protein sequence ID" value="SEP08803.1"/>
    <property type="molecule type" value="Genomic_DNA"/>
</dbReference>
<keyword evidence="2" id="KW-0413">Isomerase</keyword>
<name>A0A1H8V0P7_9GAMM</name>
<dbReference type="CDD" id="cd03024">
    <property type="entry name" value="DsbA_FrnE"/>
    <property type="match status" value="1"/>
</dbReference>
<dbReference type="PANTHER" id="PTHR13887">
    <property type="entry name" value="GLUTATHIONE S-TRANSFERASE KAPPA"/>
    <property type="match status" value="1"/>
</dbReference>
<dbReference type="GO" id="GO:0016853">
    <property type="term" value="F:isomerase activity"/>
    <property type="evidence" value="ECO:0007669"/>
    <property type="project" value="UniProtKB-KW"/>
</dbReference>
<keyword evidence="3" id="KW-1185">Reference proteome</keyword>
<proteinExistence type="predicted"/>
<evidence type="ECO:0000313" key="2">
    <source>
        <dbReference type="EMBL" id="SEP08803.1"/>
    </source>
</evidence>
<sequence length="218" mass="23923">MNHLTLDIVSDVACPWCAIGYKRLELAMAEVEGEITFDVRWQPFQLNPDMPPEGEDILEHLTGKYGRSAEEMQAAQQQMTDIAHGLGLDFSRMQERRAHNTFDAHRLLAWAAGQGRQTALNLALFDAYFGQALNPSDPAVLQDAAESVGLPGDAARQLLSSDDYAEQVRREEAYYKQAGVTGVPAFIIAGRYVISGAQEPQTLANAFREIAAEQPASA</sequence>
<evidence type="ECO:0000259" key="1">
    <source>
        <dbReference type="Pfam" id="PF01323"/>
    </source>
</evidence>
<gene>
    <name evidence="2" type="ORF">SAMN04488052_10927</name>
</gene>
<dbReference type="OrthoDB" id="9799122at2"/>
<dbReference type="GO" id="GO:0016491">
    <property type="term" value="F:oxidoreductase activity"/>
    <property type="evidence" value="ECO:0007669"/>
    <property type="project" value="InterPro"/>
</dbReference>
<dbReference type="Pfam" id="PF01323">
    <property type="entry name" value="DSBA"/>
    <property type="match status" value="1"/>
</dbReference>
<dbReference type="STRING" id="406100.SAMN04488052_10927"/>
<evidence type="ECO:0000313" key="3">
    <source>
        <dbReference type="Proteomes" id="UP000199657"/>
    </source>
</evidence>
<feature type="domain" description="DSBA-like thioredoxin" evidence="1">
    <location>
        <begin position="5"/>
        <end position="207"/>
    </location>
</feature>
<organism evidence="2 3">
    <name type="scientific">Aquisalimonas asiatica</name>
    <dbReference type="NCBI Taxonomy" id="406100"/>
    <lineage>
        <taxon>Bacteria</taxon>
        <taxon>Pseudomonadati</taxon>
        <taxon>Pseudomonadota</taxon>
        <taxon>Gammaproteobacteria</taxon>
        <taxon>Chromatiales</taxon>
        <taxon>Ectothiorhodospiraceae</taxon>
        <taxon>Aquisalimonas</taxon>
    </lineage>
</organism>
<dbReference type="InterPro" id="IPR001853">
    <property type="entry name" value="DSBA-like_thioredoxin_dom"/>
</dbReference>